<keyword evidence="1" id="KW-0812">Transmembrane</keyword>
<organism evidence="2 3">
    <name type="scientific">Necator americanus</name>
    <name type="common">Human hookworm</name>
    <dbReference type="NCBI Taxonomy" id="51031"/>
    <lineage>
        <taxon>Eukaryota</taxon>
        <taxon>Metazoa</taxon>
        <taxon>Ecdysozoa</taxon>
        <taxon>Nematoda</taxon>
        <taxon>Chromadorea</taxon>
        <taxon>Rhabditida</taxon>
        <taxon>Rhabditina</taxon>
        <taxon>Rhabditomorpha</taxon>
        <taxon>Strongyloidea</taxon>
        <taxon>Ancylostomatidae</taxon>
        <taxon>Bunostominae</taxon>
        <taxon>Necator</taxon>
    </lineage>
</organism>
<protein>
    <recommendedName>
        <fullName evidence="4">Tetraspanin family protein</fullName>
    </recommendedName>
</protein>
<evidence type="ECO:0000313" key="2">
    <source>
        <dbReference type="EMBL" id="KAK6746346.1"/>
    </source>
</evidence>
<keyword evidence="1" id="KW-1133">Transmembrane helix</keyword>
<feature type="transmembrane region" description="Helical" evidence="1">
    <location>
        <begin position="103"/>
        <end position="131"/>
    </location>
</feature>
<dbReference type="Proteomes" id="UP001303046">
    <property type="component" value="Unassembled WGS sequence"/>
</dbReference>
<evidence type="ECO:0000313" key="3">
    <source>
        <dbReference type="Proteomes" id="UP001303046"/>
    </source>
</evidence>
<proteinExistence type="predicted"/>
<evidence type="ECO:0008006" key="4">
    <source>
        <dbReference type="Google" id="ProtNLM"/>
    </source>
</evidence>
<keyword evidence="3" id="KW-1185">Reference proteome</keyword>
<evidence type="ECO:0000256" key="1">
    <source>
        <dbReference type="SAM" id="Phobius"/>
    </source>
</evidence>
<accession>A0ABR1D758</accession>
<dbReference type="EMBL" id="JAVFWL010000003">
    <property type="protein sequence ID" value="KAK6746346.1"/>
    <property type="molecule type" value="Genomic_DNA"/>
</dbReference>
<feature type="transmembrane region" description="Helical" evidence="1">
    <location>
        <begin position="143"/>
        <end position="167"/>
    </location>
</feature>
<keyword evidence="1" id="KW-0472">Membrane</keyword>
<gene>
    <name evidence="2" type="primary">Necator_chrIII.g13221</name>
    <name evidence="2" type="ORF">RB195_012454</name>
</gene>
<feature type="transmembrane region" description="Helical" evidence="1">
    <location>
        <begin position="323"/>
        <end position="344"/>
    </location>
</feature>
<sequence length="407" mass="48083">MNSEQEAAQRDWLRIILNKEKCRKLKPESRLAIVHELISDCQKRGVERVLKRNRIRLIGWKYLSWITAVVRIICMMALLWILWDLRYIHFDFLVKFRRQHKSLIFKMVFQFLALAIFLTITGILMEFVLILSFQIQRSSIISFVYGLSMLVVVLLIGTAPFIAGFYAHSQHLIADLYLYIISENRAEYRDVVAFHVHYKCCGFGKKTDWFSRYLFRHKMLFTNEVHEHENNFFWIPLWTRYLRLSESCGVPPYCCKTNKPECYLVNVSKNSGFEFELMNDKPKKAYEHYKGIFREPPVDDLLDPCFPIIAEAVDLLLSGTYKWFIILALSTVVMTVLVAVVLLYNSGQGELFPHLNKVRSPHRNSLVWFFIKMDGEEQNFNDEDLTDFSIIQELKDFDIDKDFTDMD</sequence>
<name>A0ABR1D758_NECAM</name>
<feature type="transmembrane region" description="Helical" evidence="1">
    <location>
        <begin position="62"/>
        <end position="83"/>
    </location>
</feature>
<comment type="caution">
    <text evidence="2">The sequence shown here is derived from an EMBL/GenBank/DDBJ whole genome shotgun (WGS) entry which is preliminary data.</text>
</comment>
<reference evidence="2 3" key="1">
    <citation type="submission" date="2023-08" db="EMBL/GenBank/DDBJ databases">
        <title>A Necator americanus chromosomal reference genome.</title>
        <authorList>
            <person name="Ilik V."/>
            <person name="Petrzelkova K.J."/>
            <person name="Pardy F."/>
            <person name="Fuh T."/>
            <person name="Niatou-Singa F.S."/>
            <person name="Gouil Q."/>
            <person name="Baker L."/>
            <person name="Ritchie M.E."/>
            <person name="Jex A.R."/>
            <person name="Gazzola D."/>
            <person name="Li H."/>
            <person name="Toshio Fujiwara R."/>
            <person name="Zhan B."/>
            <person name="Aroian R.V."/>
            <person name="Pafco B."/>
            <person name="Schwarz E.M."/>
        </authorList>
    </citation>
    <scope>NUCLEOTIDE SEQUENCE [LARGE SCALE GENOMIC DNA]</scope>
    <source>
        <strain evidence="2 3">Aroian</strain>
        <tissue evidence="2">Whole animal</tissue>
    </source>
</reference>